<evidence type="ECO:0000259" key="14">
    <source>
        <dbReference type="Pfam" id="PF08801"/>
    </source>
</evidence>
<name>A0A3M6WQL5_HORWE</name>
<keyword evidence="7" id="KW-0653">Protein transport</keyword>
<evidence type="ECO:0000256" key="12">
    <source>
        <dbReference type="SAM" id="MobiDB-lite"/>
    </source>
</evidence>
<comment type="similarity">
    <text evidence="4">Belongs to the non-repetitive/WGA-negative nucleoporin family.</text>
</comment>
<evidence type="ECO:0000256" key="5">
    <source>
        <dbReference type="ARBA" id="ARBA00022448"/>
    </source>
</evidence>
<dbReference type="FunFam" id="1.25.40.440:FF:000001">
    <property type="entry name" value="Nuclear pore complex subunit"/>
    <property type="match status" value="1"/>
</dbReference>
<dbReference type="GO" id="GO:0051292">
    <property type="term" value="P:nuclear pore complex assembly"/>
    <property type="evidence" value="ECO:0007669"/>
    <property type="project" value="UniProtKB-ARBA"/>
</dbReference>
<evidence type="ECO:0000256" key="6">
    <source>
        <dbReference type="ARBA" id="ARBA00022816"/>
    </source>
</evidence>
<feature type="domain" description="Nucleoporin Nup133/Nup155-like N-terminal" evidence="14">
    <location>
        <begin position="121"/>
        <end position="599"/>
    </location>
</feature>
<keyword evidence="6" id="KW-0509">mRNA transport</keyword>
<keyword evidence="9" id="KW-0906">Nuclear pore complex</keyword>
<feature type="region of interest" description="Disordered" evidence="12">
    <location>
        <begin position="1"/>
        <end position="70"/>
    </location>
</feature>
<evidence type="ECO:0000256" key="8">
    <source>
        <dbReference type="ARBA" id="ARBA00023010"/>
    </source>
</evidence>
<dbReference type="GO" id="GO:0031965">
    <property type="term" value="C:nuclear membrane"/>
    <property type="evidence" value="ECO:0007669"/>
    <property type="project" value="UniProtKB-SubCell"/>
</dbReference>
<evidence type="ECO:0000256" key="11">
    <source>
        <dbReference type="ARBA" id="ARBA00023242"/>
    </source>
</evidence>
<feature type="region of interest" description="Disordered" evidence="12">
    <location>
        <begin position="436"/>
        <end position="470"/>
    </location>
</feature>
<feature type="domain" description="Nucleoporin Nup133/Nup155-like C-terminal" evidence="13">
    <location>
        <begin position="706"/>
        <end position="1382"/>
    </location>
</feature>
<dbReference type="GO" id="GO:0051028">
    <property type="term" value="P:mRNA transport"/>
    <property type="evidence" value="ECO:0007669"/>
    <property type="project" value="UniProtKB-KW"/>
</dbReference>
<dbReference type="Proteomes" id="UP000281245">
    <property type="component" value="Unassembled WGS sequence"/>
</dbReference>
<feature type="compositionally biased region" description="Low complexity" evidence="12">
    <location>
        <begin position="51"/>
        <end position="70"/>
    </location>
</feature>
<dbReference type="InterPro" id="IPR042533">
    <property type="entry name" value="Nucleoporin_Nup155_C_1"/>
</dbReference>
<keyword evidence="10" id="KW-0472">Membrane</keyword>
<proteinExistence type="inferred from homology"/>
<sequence>MAAVVPPQTPQRPLPGGYVQTPAVQQQPPPPATIFAQQLASLRNQPPPPTQQSGNNDANQAAGGAQQSATSNIDRAANAINEALYLESARFPGLESYITQGISGTYETPPNSAWLPFQRLKLYDLPQAIIEQANQTSTGLMMGLFPEIGHCWAAMDNCLYLWDYKVQGAELIGFEENPFTITSVKLVKPKPGVFVKQITDLIVVSTSENMMLLGVAANTTPTGNSSLVLYNTKMAIPTRGLNVQHIEGSKKDGRIFFLASEGEDIFEFYYQQDEGWFSGKTHRLCHTRSQYDFVPAPVKAVGSFIGGVQKQKKLIKLILDDSRGLLYTLSSTSEIKVWSIRPNSVALALARPLQSLLQNTGHFSGNTRLLYDEGENRVCLVGLDAIPATEAGKLTLVATTNTGCRLYLSTTRGYGYQADGQNAPTSMQILHIRFPPKDPSAPPTQPLQHASPMGGAAGGAPFGGSANTATAQGNVDVNSQYLKNTESAQRFPPGYFLAAQPNFASSGSDQRSRVFCCAPDFARLKNPQDHSSHNSRFVEFGQWIDLSSWFAGASIADGKEWTGAGNGGVMGTAGFGNEMALQFSSQTSTEIAIMTGVGVQTIRRRRLVDILAGVLRYGNADTEGEEGGVKRFVSHYGRAETAATAIAVACGQGMDVTGEGSGRVSSVTDSDVLEAARKAFIEQGGKPEFSANAAGSADPVDSVTPSPRYQGLALYVSRLVRGVWKSTILKDDVKPGMPPTVVSTVNLEILRTMQRDLASLKEFLDRNKPFIEGLSGSSALNRVATRGEEFALQGEHRAMQSILSLIGSIGEGLNFVLVLFDEKIDDILALLAPKTRGKTKQLTFESLFVSPDGKELAKELVKAIVNRNIANGSNVDTVAEALRRRCGTFCSSEDVVIFKAQEQVKRASEAGGQSESGRVLLNESQRLFSKVAGSLGQEHLQWAIQQYIGMAFYAGAIQLCLTVAGERDRARRALGWLREGMSDSDPRYGAFDQRKQCYDLIFEIIKSLDQATESQPAEIDGRWSLAAKRRAEAYDVVNESEDAVFQTCLFDWYVAQGREDRLLDIGSPFVVEYLKQRSREQREAADLLWRYYAHHNDFLAAAATQVDLAKGFFELSLEERIGYLSRARTNASTRQSALMDSRGSKQQLLREISDLLDVAAIQDDLLQRMKAEPRLTGERRQQVLQELERSRILPVDELFNGYTDQAGYHDLNLLIYQVADHRNPADIKASWEQLVQSEHDRSIAEGDLAHAYERVGLKVQDLGRRLGMSDATFPIQILLPLLERYAIEPQEVMPPPTWAVALFFELDVPHASLLPVLENMYYGNEHPFTGSKRKVLAGHMVFLIAQWMRESERRGERVPLGSEESAALASDCLASLVRSRDLDPERKREAEEIVGWLASSATNLDSCLNAPGESAFSSLLPLAPPARPARMPDLATLDGGDCIAHAEKSILVRGCNQIKPAHAAIRPADIAHQALRAFQRSSNIELTIFVGTEHFYRITHGYGQTETFAV</sequence>
<dbReference type="PANTHER" id="PTHR10350:SF6">
    <property type="entry name" value="NUCLEAR PORE COMPLEX PROTEIN NUP155"/>
    <property type="match status" value="1"/>
</dbReference>
<evidence type="ECO:0000256" key="4">
    <source>
        <dbReference type="ARBA" id="ARBA00007373"/>
    </source>
</evidence>
<dbReference type="Pfam" id="PF03177">
    <property type="entry name" value="Nucleoporin_C"/>
    <property type="match status" value="1"/>
</dbReference>
<dbReference type="GO" id="GO:0044611">
    <property type="term" value="C:nuclear pore inner ring"/>
    <property type="evidence" value="ECO:0007669"/>
    <property type="project" value="TreeGrafter"/>
</dbReference>
<dbReference type="Gene3D" id="1.25.40.440">
    <property type="entry name" value="Nucleoporin, helical domain, central subdomain"/>
    <property type="match status" value="1"/>
</dbReference>
<evidence type="ECO:0000256" key="2">
    <source>
        <dbReference type="ARBA" id="ARBA00004567"/>
    </source>
</evidence>
<comment type="subcellular location">
    <subcellularLocation>
        <location evidence="1">Nucleus membrane</location>
        <topology evidence="1">Peripheral membrane protein</topology>
        <orientation evidence="1">Cytoplasmic side</orientation>
    </subcellularLocation>
    <subcellularLocation>
        <location evidence="3">Nucleus membrane</location>
        <topology evidence="3">Peripheral membrane protein</topology>
        <orientation evidence="3">Nucleoplasmic side</orientation>
    </subcellularLocation>
    <subcellularLocation>
        <location evidence="2">Nucleus</location>
        <location evidence="2">Nuclear pore complex</location>
    </subcellularLocation>
</comment>
<evidence type="ECO:0000259" key="13">
    <source>
        <dbReference type="Pfam" id="PF03177"/>
    </source>
</evidence>
<reference evidence="15 16" key="1">
    <citation type="journal article" date="2018" name="BMC Genomics">
        <title>Genomic evidence for intraspecific hybridization in a clonal and extremely halotolerant yeast.</title>
        <authorList>
            <person name="Gostincar C."/>
            <person name="Stajich J.E."/>
            <person name="Zupancic J."/>
            <person name="Zalar P."/>
            <person name="Gunde-Cimerman N."/>
        </authorList>
    </citation>
    <scope>NUCLEOTIDE SEQUENCE [LARGE SCALE GENOMIC DNA]</scope>
    <source>
        <strain evidence="15 16">EXF-6656</strain>
    </source>
</reference>
<dbReference type="InterPro" id="IPR007187">
    <property type="entry name" value="Nucleoporin_Nup133/Nup155_C"/>
</dbReference>
<evidence type="ECO:0000256" key="7">
    <source>
        <dbReference type="ARBA" id="ARBA00022927"/>
    </source>
</evidence>
<dbReference type="InterPro" id="IPR042537">
    <property type="entry name" value="Nucleoporin_Nup155_C_2"/>
</dbReference>
<evidence type="ECO:0000256" key="10">
    <source>
        <dbReference type="ARBA" id="ARBA00023136"/>
    </source>
</evidence>
<dbReference type="GO" id="GO:0006606">
    <property type="term" value="P:protein import into nucleus"/>
    <property type="evidence" value="ECO:0007669"/>
    <property type="project" value="TreeGrafter"/>
</dbReference>
<dbReference type="GO" id="GO:0006405">
    <property type="term" value="P:RNA export from nucleus"/>
    <property type="evidence" value="ECO:0007669"/>
    <property type="project" value="TreeGrafter"/>
</dbReference>
<evidence type="ECO:0000313" key="16">
    <source>
        <dbReference type="Proteomes" id="UP000281245"/>
    </source>
</evidence>
<protein>
    <recommendedName>
        <fullName evidence="17">Nucleoporin Nup133/Nup155-like N-terminal domain-containing protein</fullName>
    </recommendedName>
</protein>
<evidence type="ECO:0000256" key="1">
    <source>
        <dbReference type="ARBA" id="ARBA00004335"/>
    </source>
</evidence>
<dbReference type="GO" id="GO:0000972">
    <property type="term" value="P:transcription-dependent tethering of RNA polymerase II gene DNA at nuclear periphery"/>
    <property type="evidence" value="ECO:0007669"/>
    <property type="project" value="TreeGrafter"/>
</dbReference>
<dbReference type="EMBL" id="QWIJ01000605">
    <property type="protein sequence ID" value="RMX80498.1"/>
    <property type="molecule type" value="Genomic_DNA"/>
</dbReference>
<dbReference type="GO" id="GO:0036228">
    <property type="term" value="P:protein localization to nuclear inner membrane"/>
    <property type="evidence" value="ECO:0007669"/>
    <property type="project" value="TreeGrafter"/>
</dbReference>
<keyword evidence="8" id="KW-0811">Translocation</keyword>
<dbReference type="Gene3D" id="1.20.58.1780">
    <property type="match status" value="1"/>
</dbReference>
<organism evidence="15 16">
    <name type="scientific">Hortaea werneckii</name>
    <name type="common">Black yeast</name>
    <name type="synonym">Cladosporium werneckii</name>
    <dbReference type="NCBI Taxonomy" id="91943"/>
    <lineage>
        <taxon>Eukaryota</taxon>
        <taxon>Fungi</taxon>
        <taxon>Dikarya</taxon>
        <taxon>Ascomycota</taxon>
        <taxon>Pezizomycotina</taxon>
        <taxon>Dothideomycetes</taxon>
        <taxon>Dothideomycetidae</taxon>
        <taxon>Mycosphaerellales</taxon>
        <taxon>Teratosphaeriaceae</taxon>
        <taxon>Hortaea</taxon>
    </lineage>
</organism>
<dbReference type="InterPro" id="IPR042538">
    <property type="entry name" value="Nucleoporin_Nup155_C_3"/>
</dbReference>
<gene>
    <name evidence="15" type="ORF">D0869_07508</name>
</gene>
<keyword evidence="11" id="KW-0539">Nucleus</keyword>
<dbReference type="FunFam" id="1.25.40.450:FF:000002">
    <property type="entry name" value="Putative non-repetitive nucleoporin"/>
    <property type="match status" value="1"/>
</dbReference>
<dbReference type="PANTHER" id="PTHR10350">
    <property type="entry name" value="NUCLEAR PORE COMPLEX PROTEIN NUP155"/>
    <property type="match status" value="1"/>
</dbReference>
<dbReference type="Gene3D" id="1.20.120.1880">
    <property type="entry name" value="Nucleoporin, helical C-terminal domain"/>
    <property type="match status" value="1"/>
</dbReference>
<keyword evidence="5" id="KW-0813">Transport</keyword>
<dbReference type="OrthoDB" id="338970at2759"/>
<evidence type="ECO:0000256" key="9">
    <source>
        <dbReference type="ARBA" id="ARBA00023132"/>
    </source>
</evidence>
<dbReference type="Gene3D" id="1.25.40.450">
    <property type="entry name" value="Nucleoporin, helical domain, N-terminal subdomain"/>
    <property type="match status" value="1"/>
</dbReference>
<dbReference type="InterPro" id="IPR014908">
    <property type="entry name" value="Nucleoporin_Nup133/Nup155_N"/>
</dbReference>
<evidence type="ECO:0000313" key="15">
    <source>
        <dbReference type="EMBL" id="RMX80498.1"/>
    </source>
</evidence>
<evidence type="ECO:0000256" key="3">
    <source>
        <dbReference type="ARBA" id="ARBA00004620"/>
    </source>
</evidence>
<comment type="caution">
    <text evidence="15">The sequence shown here is derived from an EMBL/GenBank/DDBJ whole genome shotgun (WGS) entry which is preliminary data.</text>
</comment>
<feature type="compositionally biased region" description="Polar residues" evidence="12">
    <location>
        <begin position="35"/>
        <end position="44"/>
    </location>
</feature>
<accession>A0A3M6WQL5</accession>
<evidence type="ECO:0008006" key="17">
    <source>
        <dbReference type="Google" id="ProtNLM"/>
    </source>
</evidence>
<dbReference type="GO" id="GO:0017056">
    <property type="term" value="F:structural constituent of nuclear pore"/>
    <property type="evidence" value="ECO:0007669"/>
    <property type="project" value="InterPro"/>
</dbReference>
<dbReference type="Pfam" id="PF08801">
    <property type="entry name" value="Nucleoporin_N"/>
    <property type="match status" value="1"/>
</dbReference>
<dbReference type="InterPro" id="IPR004870">
    <property type="entry name" value="Nucleoporin_Nup155"/>
</dbReference>